<evidence type="ECO:0000313" key="2">
    <source>
        <dbReference type="EMBL" id="KAF4411030.1"/>
    </source>
</evidence>
<keyword evidence="1" id="KW-0624">Polysaccharide degradation</keyword>
<dbReference type="PANTHER" id="PTHR34876:SF4">
    <property type="entry name" value="1,4-BETA-D-GLUCAN CELLOBIOHYDROLASE C-RELATED"/>
    <property type="match status" value="1"/>
</dbReference>
<dbReference type="Proteomes" id="UP000621266">
    <property type="component" value="Unassembled WGS sequence"/>
</dbReference>
<dbReference type="Gene3D" id="3.20.20.40">
    <property type="entry name" value="1, 4-beta cellobiohydrolase"/>
    <property type="match status" value="1"/>
</dbReference>
<comment type="caution">
    <text evidence="2">The sequence shown here is derived from an EMBL/GenBank/DDBJ whole genome shotgun (WGS) entry which is preliminary data.</text>
</comment>
<evidence type="ECO:0000313" key="3">
    <source>
        <dbReference type="Proteomes" id="UP000621266"/>
    </source>
</evidence>
<comment type="similarity">
    <text evidence="1">Belongs to the glycosyl hydrolase family 6.</text>
</comment>
<protein>
    <recommendedName>
        <fullName evidence="1">Glucanase</fullName>
        <ecNumber evidence="1">3.2.1.-</ecNumber>
    </recommendedName>
</protein>
<reference evidence="2 3" key="1">
    <citation type="submission" date="2019-10" db="EMBL/GenBank/DDBJ databases">
        <title>Streptomyces tenebrisbrunneis sp.nov., an endogenous actinomycete isolated from of Lycium ruthenicum.</title>
        <authorList>
            <person name="Ma L."/>
        </authorList>
    </citation>
    <scope>NUCLEOTIDE SEQUENCE [LARGE SCALE GENOMIC DNA]</scope>
    <source>
        <strain evidence="2 3">TRM 66187</strain>
    </source>
</reference>
<dbReference type="SUPFAM" id="SSF51989">
    <property type="entry name" value="Glycosyl hydrolases family 6, cellulases"/>
    <property type="match status" value="1"/>
</dbReference>
<feature type="chain" id="PRO_5044996953" description="Glucanase" evidence="1">
    <location>
        <begin position="37"/>
        <end position="458"/>
    </location>
</feature>
<keyword evidence="1" id="KW-0119">Carbohydrate metabolism</keyword>
<organism evidence="2 3">
    <name type="scientific">Streptomyces lycii</name>
    <dbReference type="NCBI Taxonomy" id="2654337"/>
    <lineage>
        <taxon>Bacteria</taxon>
        <taxon>Bacillati</taxon>
        <taxon>Actinomycetota</taxon>
        <taxon>Actinomycetes</taxon>
        <taxon>Kitasatosporales</taxon>
        <taxon>Streptomycetaceae</taxon>
        <taxon>Streptomyces</taxon>
    </lineage>
</organism>
<sequence>MPGPLSRYRRATGGSPRRRSGPALLAALALAVGLCAATGGRSEAAAGGAARVDNPYAGAQVYVNPEWSAKAAAEPGGEAVSGRPTAVWLDSRASIDGADGTMGLRDHLDAALEQDADLVQLVLHSIPGRDCDRLMSFGELAPGDIDGYRAKFLEPITTVLAEPAYAGLRIVTVVEPSSLQLLVTHTAPRAVSTPLCDEMRANGNYVSGVSHALAELGALPNVYSYLDIGHHAELGWEDTLSPVAEVLLEAATLEGTVADVHGIVANVADYSVLHEPHIDIDDTVRGVGVHQSRWIDWNDYVDEVPYALAFRDELVRLGFDEGLGVLVDTSRNGWGGPGRPAGPGPLTTVDEYVDGGRLDRRLSPANWCNQENSGLGERPAAAPEPGIDAYVWVKPPGESDGASGSNGGWEYDRMCDPLYNGHPGSGHRPTGALPDAPAYQEWFPEHFRQLLANAWPPL</sequence>
<dbReference type="PIRSF" id="PIRSF001100">
    <property type="entry name" value="Beta_cellobiohydrolase"/>
    <property type="match status" value="1"/>
</dbReference>
<dbReference type="InterPro" id="IPR016288">
    <property type="entry name" value="Beta_cellobiohydrolase"/>
</dbReference>
<evidence type="ECO:0000256" key="1">
    <source>
        <dbReference type="RuleBase" id="RU361186"/>
    </source>
</evidence>
<keyword evidence="3" id="KW-1185">Reference proteome</keyword>
<dbReference type="Pfam" id="PF01341">
    <property type="entry name" value="Glyco_hydro_6"/>
    <property type="match status" value="1"/>
</dbReference>
<keyword evidence="1 2" id="KW-0378">Hydrolase</keyword>
<gene>
    <name evidence="2" type="ORF">GCU69_00780</name>
</gene>
<dbReference type="EC" id="3.2.1.-" evidence="1"/>
<keyword evidence="1" id="KW-0136">Cellulose degradation</keyword>
<proteinExistence type="inferred from homology"/>
<feature type="signal peptide" evidence="1">
    <location>
        <begin position="1"/>
        <end position="36"/>
    </location>
</feature>
<dbReference type="PANTHER" id="PTHR34876">
    <property type="match status" value="1"/>
</dbReference>
<accession>A0ABQ7FQB7</accession>
<dbReference type="InterPro" id="IPR036434">
    <property type="entry name" value="Beta_cellobiohydrolase_sf"/>
</dbReference>
<keyword evidence="1" id="KW-0326">Glycosidase</keyword>
<keyword evidence="1" id="KW-0732">Signal</keyword>
<name>A0ABQ7FQB7_9ACTN</name>
<dbReference type="PRINTS" id="PR00733">
    <property type="entry name" value="GLHYDRLASE6"/>
</dbReference>
<dbReference type="GO" id="GO:0016787">
    <property type="term" value="F:hydrolase activity"/>
    <property type="evidence" value="ECO:0007669"/>
    <property type="project" value="UniProtKB-KW"/>
</dbReference>
<dbReference type="EMBL" id="WHPN01000016">
    <property type="protein sequence ID" value="KAF4411030.1"/>
    <property type="molecule type" value="Genomic_DNA"/>
</dbReference>